<dbReference type="GeneID" id="63778051"/>
<dbReference type="AlphaFoldDB" id="A0A1Y2EE19"/>
<feature type="compositionally biased region" description="Low complexity" evidence="2">
    <location>
        <begin position="103"/>
        <end position="117"/>
    </location>
</feature>
<feature type="compositionally biased region" description="Low complexity" evidence="2">
    <location>
        <begin position="180"/>
        <end position="196"/>
    </location>
</feature>
<feature type="region of interest" description="Disordered" evidence="2">
    <location>
        <begin position="102"/>
        <end position="206"/>
    </location>
</feature>
<comment type="caution">
    <text evidence="3">The sequence shown here is derived from an EMBL/GenBank/DDBJ whole genome shotgun (WGS) entry which is preliminary data.</text>
</comment>
<name>A0A1Y2EE19_9PEZI</name>
<reference evidence="3 4" key="1">
    <citation type="submission" date="2016-07" db="EMBL/GenBank/DDBJ databases">
        <title>Pervasive Adenine N6-methylation of Active Genes in Fungi.</title>
        <authorList>
            <consortium name="DOE Joint Genome Institute"/>
            <person name="Mondo S.J."/>
            <person name="Dannebaum R.O."/>
            <person name="Kuo R.C."/>
            <person name="Labutti K."/>
            <person name="Haridas S."/>
            <person name="Kuo A."/>
            <person name="Salamov A."/>
            <person name="Ahrendt S.R."/>
            <person name="Lipzen A."/>
            <person name="Sullivan W."/>
            <person name="Andreopoulos W.B."/>
            <person name="Clum A."/>
            <person name="Lindquist E."/>
            <person name="Daum C."/>
            <person name="Ramamoorthy G.K."/>
            <person name="Gryganskyi A."/>
            <person name="Culley D."/>
            <person name="Magnuson J.K."/>
            <person name="James T.Y."/>
            <person name="O'Malley M.A."/>
            <person name="Stajich J.E."/>
            <person name="Spatafora J.W."/>
            <person name="Visel A."/>
            <person name="Grigoriev I.V."/>
        </authorList>
    </citation>
    <scope>NUCLEOTIDE SEQUENCE [LARGE SCALE GENOMIC DNA]</scope>
    <source>
        <strain evidence="3 4">CBS 129021</strain>
    </source>
</reference>
<accession>A0A1Y2EE19</accession>
<keyword evidence="1" id="KW-0175">Coiled coil</keyword>
<dbReference type="Proteomes" id="UP000193689">
    <property type="component" value="Unassembled WGS sequence"/>
</dbReference>
<keyword evidence="4" id="KW-1185">Reference proteome</keyword>
<dbReference type="SUPFAM" id="SSF57959">
    <property type="entry name" value="Leucine zipper domain"/>
    <property type="match status" value="1"/>
</dbReference>
<dbReference type="Pfam" id="PF11905">
    <property type="entry name" value="DUF3425"/>
    <property type="match status" value="1"/>
</dbReference>
<evidence type="ECO:0000313" key="4">
    <source>
        <dbReference type="Proteomes" id="UP000193689"/>
    </source>
</evidence>
<proteinExistence type="predicted"/>
<dbReference type="GO" id="GO:0003700">
    <property type="term" value="F:DNA-binding transcription factor activity"/>
    <property type="evidence" value="ECO:0007669"/>
    <property type="project" value="InterPro"/>
</dbReference>
<dbReference type="Gene3D" id="1.20.5.170">
    <property type="match status" value="1"/>
</dbReference>
<dbReference type="InterPro" id="IPR021833">
    <property type="entry name" value="DUF3425"/>
</dbReference>
<dbReference type="InterPro" id="IPR046347">
    <property type="entry name" value="bZIP_sf"/>
</dbReference>
<evidence type="ECO:0008006" key="5">
    <source>
        <dbReference type="Google" id="ProtNLM"/>
    </source>
</evidence>
<dbReference type="PANTHER" id="PTHR37012">
    <property type="entry name" value="B-ZIP TRANSCRIPTION FACTOR (EUROFUNG)-RELATED"/>
    <property type="match status" value="1"/>
</dbReference>
<feature type="compositionally biased region" description="Polar residues" evidence="2">
    <location>
        <begin position="132"/>
        <end position="148"/>
    </location>
</feature>
<evidence type="ECO:0000256" key="1">
    <source>
        <dbReference type="SAM" id="Coils"/>
    </source>
</evidence>
<dbReference type="PANTHER" id="PTHR37012:SF2">
    <property type="entry name" value="BZIP DOMAIN-CONTAINING PROTEIN-RELATED"/>
    <property type="match status" value="1"/>
</dbReference>
<feature type="coiled-coil region" evidence="1">
    <location>
        <begin position="52"/>
        <end position="79"/>
    </location>
</feature>
<protein>
    <recommendedName>
        <fullName evidence="5">BZIP domain-containing protein</fullName>
    </recommendedName>
</protein>
<feature type="region of interest" description="Disordered" evidence="2">
    <location>
        <begin position="1"/>
        <end position="21"/>
    </location>
</feature>
<gene>
    <name evidence="3" type="ORF">BCR38DRAFT_455818</name>
</gene>
<dbReference type="InParanoid" id="A0A1Y2EE19"/>
<evidence type="ECO:0000313" key="3">
    <source>
        <dbReference type="EMBL" id="ORY69035.1"/>
    </source>
</evidence>
<evidence type="ECO:0000256" key="2">
    <source>
        <dbReference type="SAM" id="MobiDB-lite"/>
    </source>
</evidence>
<sequence length="473" mass="52638">MSDSDPGGIALAGSSRKRARTISNLTEEQIQHKRSVDRKAQRAFRQRTKDCIAHLEQQFAQVQERCAQREKKLLSLREQNKTLLRCLETIVDLASTTLSQTIDDASTSDGSESGSSTQGCEGRHQGDAVQGPDSQHTFGAQGMHSPTVSEPERRQTDLPTQAAQMQPDHPHYVPDRYSFTGGDSSYTATSTASVSTKDSHASPTESYQLPRPILNAAQFSVDPQIAQTADDASRTESFAALPTPCSTMTVDSRYYVKPTSVFAVLPSHLPSTCPLDQILLDFLSSRRDMLSSGMPIETVIGPRKPTVKAVINPELVTSVHPLSGVLAGVLSTFPYVGQTEKLAFFYLMCLTMTWQVSPTKENYMSMPTWLRPTVAQITIPHPVWIDNIPWPGVRDILIENSEDFPFQLFSDYYSQNVTVNWQFDSLDAISDMDNDAVLHSIFEKHVRNLKNWTVSPEFHTRFPEMVSAIYADD</sequence>
<dbReference type="RefSeq" id="XP_040719322.1">
    <property type="nucleotide sequence ID" value="XM_040861839.1"/>
</dbReference>
<dbReference type="EMBL" id="MCFJ01000003">
    <property type="protein sequence ID" value="ORY69035.1"/>
    <property type="molecule type" value="Genomic_DNA"/>
</dbReference>
<dbReference type="OrthoDB" id="4161589at2759"/>
<dbReference type="CDD" id="cd14688">
    <property type="entry name" value="bZIP_YAP"/>
    <property type="match status" value="1"/>
</dbReference>
<organism evidence="3 4">
    <name type="scientific">Pseudomassariella vexata</name>
    <dbReference type="NCBI Taxonomy" id="1141098"/>
    <lineage>
        <taxon>Eukaryota</taxon>
        <taxon>Fungi</taxon>
        <taxon>Dikarya</taxon>
        <taxon>Ascomycota</taxon>
        <taxon>Pezizomycotina</taxon>
        <taxon>Sordariomycetes</taxon>
        <taxon>Xylariomycetidae</taxon>
        <taxon>Amphisphaeriales</taxon>
        <taxon>Pseudomassariaceae</taxon>
        <taxon>Pseudomassariella</taxon>
    </lineage>
</organism>